<feature type="transmembrane region" description="Helical" evidence="1">
    <location>
        <begin position="130"/>
        <end position="156"/>
    </location>
</feature>
<dbReference type="EMBL" id="LT629742">
    <property type="protein sequence ID" value="SDT24840.1"/>
    <property type="molecule type" value="Genomic_DNA"/>
</dbReference>
<keyword evidence="1" id="KW-0472">Membrane</keyword>
<accession>A0A1H1YTY3</accession>
<organism evidence="2 3">
    <name type="scientific">Microterricola viridarii</name>
    <dbReference type="NCBI Taxonomy" id="412690"/>
    <lineage>
        <taxon>Bacteria</taxon>
        <taxon>Bacillati</taxon>
        <taxon>Actinomycetota</taxon>
        <taxon>Actinomycetes</taxon>
        <taxon>Micrococcales</taxon>
        <taxon>Microbacteriaceae</taxon>
        <taxon>Microterricola</taxon>
    </lineage>
</organism>
<sequence length="189" mass="18731">MLAVICLGGAVLFTVVGLGTAGAARMRRPRLGASPLPGGLMAASTVAMVLPTLLPGIGPGATGSPLGWAALLLAAALLGLLDRRHRLDSAMTAGSGLIMAAMWLAMAAAAQRPPAAGSQLAAHLHLGAEAAPFAAVLAVGTVIVAAAHTALALHLCRRQAAAARGIRIATLHHPAMSLGMLLMGLGMLA</sequence>
<evidence type="ECO:0000313" key="3">
    <source>
        <dbReference type="Proteomes" id="UP000181956"/>
    </source>
</evidence>
<keyword evidence="3" id="KW-1185">Reference proteome</keyword>
<feature type="transmembrane region" description="Helical" evidence="1">
    <location>
        <begin position="93"/>
        <end position="110"/>
    </location>
</feature>
<proteinExistence type="predicted"/>
<keyword evidence="1" id="KW-0812">Transmembrane</keyword>
<evidence type="ECO:0008006" key="4">
    <source>
        <dbReference type="Google" id="ProtNLM"/>
    </source>
</evidence>
<protein>
    <recommendedName>
        <fullName evidence="4">DUF5134 domain-containing protein</fullName>
    </recommendedName>
</protein>
<dbReference type="RefSeq" id="WP_083364921.1">
    <property type="nucleotide sequence ID" value="NZ_LT629742.1"/>
</dbReference>
<gene>
    <name evidence="2" type="ORF">SAMN04489834_3201</name>
</gene>
<dbReference type="STRING" id="412690.SAMN04489834_3201"/>
<evidence type="ECO:0000313" key="2">
    <source>
        <dbReference type="EMBL" id="SDT24840.1"/>
    </source>
</evidence>
<reference evidence="3" key="1">
    <citation type="submission" date="2016-10" db="EMBL/GenBank/DDBJ databases">
        <authorList>
            <person name="Varghese N."/>
            <person name="Submissions S."/>
        </authorList>
    </citation>
    <scope>NUCLEOTIDE SEQUENCE [LARGE SCALE GENOMIC DNA]</scope>
    <source>
        <strain evidence="3">DSM 21772</strain>
    </source>
</reference>
<dbReference type="Proteomes" id="UP000181956">
    <property type="component" value="Chromosome I"/>
</dbReference>
<feature type="transmembrane region" description="Helical" evidence="1">
    <location>
        <begin position="168"/>
        <end position="188"/>
    </location>
</feature>
<name>A0A1H1YTY3_9MICO</name>
<dbReference type="AlphaFoldDB" id="A0A1H1YTY3"/>
<feature type="transmembrane region" description="Helical" evidence="1">
    <location>
        <begin position="65"/>
        <end position="81"/>
    </location>
</feature>
<evidence type="ECO:0000256" key="1">
    <source>
        <dbReference type="SAM" id="Phobius"/>
    </source>
</evidence>
<keyword evidence="1" id="KW-1133">Transmembrane helix</keyword>